<name>A0A401UMF3_9CLOT</name>
<keyword evidence="3" id="KW-0238">DNA-binding</keyword>
<dbReference type="PANTHER" id="PTHR30146:SF148">
    <property type="entry name" value="HTH-TYPE TRANSCRIPTIONAL REPRESSOR PURR-RELATED"/>
    <property type="match status" value="1"/>
</dbReference>
<dbReference type="PRINTS" id="PR00036">
    <property type="entry name" value="HTHLACI"/>
</dbReference>
<dbReference type="EMBL" id="BHYK01000011">
    <property type="protein sequence ID" value="GCD10712.1"/>
    <property type="molecule type" value="Genomic_DNA"/>
</dbReference>
<dbReference type="OrthoDB" id="369222at2"/>
<dbReference type="Proteomes" id="UP000287872">
    <property type="component" value="Unassembled WGS sequence"/>
</dbReference>
<dbReference type="InterPro" id="IPR028082">
    <property type="entry name" value="Peripla_BP_I"/>
</dbReference>
<evidence type="ECO:0000259" key="5">
    <source>
        <dbReference type="PROSITE" id="PS50932"/>
    </source>
</evidence>
<proteinExistence type="predicted"/>
<comment type="caution">
    <text evidence="6">The sequence shown here is derived from an EMBL/GenBank/DDBJ whole genome shotgun (WGS) entry which is preliminary data.</text>
</comment>
<sequence>MNNVTMKDIAEMAGVSKATVSMVMNKKDASISEVTRKKILKIAKEMSYIPNSIARSLSTKKSGTIGIILPDITNPFFSEMVRAIEDKAERLEYNLIICNTDNDIEKEQKYIELLISKLIDGIIFMSGGKSNESITILKNNNVPFVLVDRYIEGYKDDYGVFCLNKQGVIDGVQYLYEKGNRKIVFVKGREDIEISKQRLEGYIDAMKNYGIYDEKYIFEGDFNVEGGIIATKKIISCFQDLDAIFYSNDMMALGGMKILLRNDYKIPRDISIIGFDNIHISEIIEPELTTISQPIYMMGKKACSILIDVINGELLTEKQVYFKTELIIRGTT</sequence>
<dbReference type="SUPFAM" id="SSF47413">
    <property type="entry name" value="lambda repressor-like DNA-binding domains"/>
    <property type="match status" value="1"/>
</dbReference>
<evidence type="ECO:0000256" key="1">
    <source>
        <dbReference type="ARBA" id="ARBA00022491"/>
    </source>
</evidence>
<dbReference type="SUPFAM" id="SSF53822">
    <property type="entry name" value="Periplasmic binding protein-like I"/>
    <property type="match status" value="1"/>
</dbReference>
<gene>
    <name evidence="6" type="primary">rbsR_2</name>
    <name evidence="6" type="ORF">Ctaglu_23350</name>
</gene>
<dbReference type="SMART" id="SM00354">
    <property type="entry name" value="HTH_LACI"/>
    <property type="match status" value="1"/>
</dbReference>
<protein>
    <submittedName>
        <fullName evidence="6">LacI family transcriptional regulator</fullName>
    </submittedName>
</protein>
<dbReference type="InterPro" id="IPR010982">
    <property type="entry name" value="Lambda_DNA-bd_dom_sf"/>
</dbReference>
<keyword evidence="4" id="KW-0804">Transcription</keyword>
<dbReference type="InterPro" id="IPR046335">
    <property type="entry name" value="LacI/GalR-like_sensor"/>
</dbReference>
<feature type="domain" description="HTH lacI-type" evidence="5">
    <location>
        <begin position="4"/>
        <end position="59"/>
    </location>
</feature>
<dbReference type="PROSITE" id="PS00356">
    <property type="entry name" value="HTH_LACI_1"/>
    <property type="match status" value="1"/>
</dbReference>
<dbReference type="PANTHER" id="PTHR30146">
    <property type="entry name" value="LACI-RELATED TRANSCRIPTIONAL REPRESSOR"/>
    <property type="match status" value="1"/>
</dbReference>
<dbReference type="CDD" id="cd06267">
    <property type="entry name" value="PBP1_LacI_sugar_binding-like"/>
    <property type="match status" value="1"/>
</dbReference>
<organism evidence="6 7">
    <name type="scientific">Clostridium tagluense</name>
    <dbReference type="NCBI Taxonomy" id="360422"/>
    <lineage>
        <taxon>Bacteria</taxon>
        <taxon>Bacillati</taxon>
        <taxon>Bacillota</taxon>
        <taxon>Clostridia</taxon>
        <taxon>Eubacteriales</taxon>
        <taxon>Clostridiaceae</taxon>
        <taxon>Clostridium</taxon>
    </lineage>
</organism>
<dbReference type="InterPro" id="IPR000843">
    <property type="entry name" value="HTH_LacI"/>
</dbReference>
<keyword evidence="1" id="KW-0678">Repressor</keyword>
<dbReference type="CDD" id="cd01392">
    <property type="entry name" value="HTH_LacI"/>
    <property type="match status" value="1"/>
</dbReference>
<dbReference type="Pfam" id="PF13377">
    <property type="entry name" value="Peripla_BP_3"/>
    <property type="match status" value="1"/>
</dbReference>
<dbReference type="GO" id="GO:0000976">
    <property type="term" value="F:transcription cis-regulatory region binding"/>
    <property type="evidence" value="ECO:0007669"/>
    <property type="project" value="TreeGrafter"/>
</dbReference>
<dbReference type="AlphaFoldDB" id="A0A401UMF3"/>
<evidence type="ECO:0000313" key="6">
    <source>
        <dbReference type="EMBL" id="GCD10712.1"/>
    </source>
</evidence>
<keyword evidence="2" id="KW-0805">Transcription regulation</keyword>
<evidence type="ECO:0000256" key="2">
    <source>
        <dbReference type="ARBA" id="ARBA00023015"/>
    </source>
</evidence>
<evidence type="ECO:0000256" key="3">
    <source>
        <dbReference type="ARBA" id="ARBA00023125"/>
    </source>
</evidence>
<dbReference type="Pfam" id="PF00356">
    <property type="entry name" value="LacI"/>
    <property type="match status" value="1"/>
</dbReference>
<reference evidence="6 7" key="1">
    <citation type="submission" date="2018-11" db="EMBL/GenBank/DDBJ databases">
        <title>Genome sequencing and assembly of Clostridium tagluense strain A121.</title>
        <authorList>
            <person name="Murakami T."/>
            <person name="Segawa T."/>
            <person name="Shcherbakova V.A."/>
            <person name="Mori H."/>
            <person name="Yoshimura Y."/>
        </authorList>
    </citation>
    <scope>NUCLEOTIDE SEQUENCE [LARGE SCALE GENOMIC DNA]</scope>
    <source>
        <strain evidence="6 7">A121</strain>
    </source>
</reference>
<dbReference type="RefSeq" id="WP_125001808.1">
    <property type="nucleotide sequence ID" value="NZ_BHYK01000011.1"/>
</dbReference>
<evidence type="ECO:0000256" key="4">
    <source>
        <dbReference type="ARBA" id="ARBA00023163"/>
    </source>
</evidence>
<evidence type="ECO:0000313" key="7">
    <source>
        <dbReference type="Proteomes" id="UP000287872"/>
    </source>
</evidence>
<keyword evidence="7" id="KW-1185">Reference proteome</keyword>
<dbReference type="PROSITE" id="PS50932">
    <property type="entry name" value="HTH_LACI_2"/>
    <property type="match status" value="1"/>
</dbReference>
<accession>A0A401UMF3</accession>
<dbReference type="Gene3D" id="3.40.50.2300">
    <property type="match status" value="2"/>
</dbReference>
<dbReference type="Gene3D" id="1.10.260.40">
    <property type="entry name" value="lambda repressor-like DNA-binding domains"/>
    <property type="match status" value="1"/>
</dbReference>
<dbReference type="GO" id="GO:0003700">
    <property type="term" value="F:DNA-binding transcription factor activity"/>
    <property type="evidence" value="ECO:0007669"/>
    <property type="project" value="TreeGrafter"/>
</dbReference>